<reference evidence="2" key="1">
    <citation type="submission" date="2015-03" db="EMBL/GenBank/DDBJ databases">
        <title>Draft genome sequence of a novel methanotroph (Sn10-6) isolated from flooded ricefield rhizosphere in India.</title>
        <authorList>
            <person name="Pandit P.S."/>
            <person name="Pore S.D."/>
            <person name="Arora P."/>
            <person name="Kapse N.G."/>
            <person name="Dhakephalkar P.K."/>
            <person name="Rahalkar M.C."/>
        </authorList>
    </citation>
    <scope>NUCLEOTIDE SEQUENCE [LARGE SCALE GENOMIC DNA]</scope>
    <source>
        <strain evidence="2">Sn10-6</strain>
    </source>
</reference>
<proteinExistence type="predicted"/>
<organism evidence="1 2">
    <name type="scientific">Methylocucumis oryzae</name>
    <dbReference type="NCBI Taxonomy" id="1632867"/>
    <lineage>
        <taxon>Bacteria</taxon>
        <taxon>Pseudomonadati</taxon>
        <taxon>Pseudomonadota</taxon>
        <taxon>Gammaproteobacteria</taxon>
        <taxon>Methylococcales</taxon>
        <taxon>Methylococcaceae</taxon>
        <taxon>Methylocucumis</taxon>
    </lineage>
</organism>
<dbReference type="Pfam" id="PF00300">
    <property type="entry name" value="His_Phos_1"/>
    <property type="match status" value="1"/>
</dbReference>
<dbReference type="InterPro" id="IPR050275">
    <property type="entry name" value="PGM_Phosphatase"/>
</dbReference>
<gene>
    <name evidence="1" type="ORF">VZ94_20170</name>
</gene>
<comment type="caution">
    <text evidence="1">The sequence shown here is derived from an EMBL/GenBank/DDBJ whole genome shotgun (WGS) entry which is preliminary data.</text>
</comment>
<name>A0A0F3II75_9GAMM</name>
<reference evidence="1 2" key="2">
    <citation type="journal article" date="2016" name="Microb. Ecol.">
        <title>Genome Characteristics of a Novel Type I Methanotroph (Sn10-6) Isolated from a Flooded Indian Rice Field.</title>
        <authorList>
            <person name="Rahalkar M.C."/>
            <person name="Pandit P.S."/>
            <person name="Dhakephalkar P.K."/>
            <person name="Pore S."/>
            <person name="Arora P."/>
            <person name="Kapse N."/>
        </authorList>
    </citation>
    <scope>NUCLEOTIDE SEQUENCE [LARGE SCALE GENOMIC DNA]</scope>
    <source>
        <strain evidence="1 2">Sn10-6</strain>
    </source>
</reference>
<keyword evidence="2" id="KW-1185">Reference proteome</keyword>
<evidence type="ECO:0000313" key="2">
    <source>
        <dbReference type="Proteomes" id="UP000033684"/>
    </source>
</evidence>
<dbReference type="EMBL" id="LAJX01000285">
    <property type="protein sequence ID" value="KJV05159.1"/>
    <property type="molecule type" value="Genomic_DNA"/>
</dbReference>
<sequence length="191" mass="22011">MTMRTLYFIRHAESVSNAGQQFAHALAQSWPIRPAHIMVSELIRTLQTAQPLCHQYGMTYQVNPYLNELHILSHERIAGMTGAQRRPLAQAYWASNDVYLRLGQHADTFDEFQQRVACFIQALPTLAHQTVIIGHGIWFGLLVWRLLGFSVHDSASMNAFRAFQRHLPLTNGICYRLCSYDGQHWSIHHER</sequence>
<accession>A0A0F3II75</accession>
<evidence type="ECO:0008006" key="3">
    <source>
        <dbReference type="Google" id="ProtNLM"/>
    </source>
</evidence>
<dbReference type="PANTHER" id="PTHR48100:SF1">
    <property type="entry name" value="HISTIDINE PHOSPHATASE FAMILY PROTEIN-RELATED"/>
    <property type="match status" value="1"/>
</dbReference>
<dbReference type="Proteomes" id="UP000033684">
    <property type="component" value="Unassembled WGS sequence"/>
</dbReference>
<dbReference type="PANTHER" id="PTHR48100">
    <property type="entry name" value="BROAD-SPECIFICITY PHOSPHATASE YOR283W-RELATED"/>
    <property type="match status" value="1"/>
</dbReference>
<dbReference type="GO" id="GO:0005737">
    <property type="term" value="C:cytoplasm"/>
    <property type="evidence" value="ECO:0007669"/>
    <property type="project" value="TreeGrafter"/>
</dbReference>
<dbReference type="Gene3D" id="3.40.50.1240">
    <property type="entry name" value="Phosphoglycerate mutase-like"/>
    <property type="match status" value="1"/>
</dbReference>
<dbReference type="AlphaFoldDB" id="A0A0F3II75"/>
<evidence type="ECO:0000313" key="1">
    <source>
        <dbReference type="EMBL" id="KJV05159.1"/>
    </source>
</evidence>
<protein>
    <recommendedName>
        <fullName evidence="3">Phosphoglycerate mutase</fullName>
    </recommendedName>
</protein>
<dbReference type="InterPro" id="IPR013078">
    <property type="entry name" value="His_Pase_superF_clade-1"/>
</dbReference>
<dbReference type="GO" id="GO:0016791">
    <property type="term" value="F:phosphatase activity"/>
    <property type="evidence" value="ECO:0007669"/>
    <property type="project" value="TreeGrafter"/>
</dbReference>
<dbReference type="SUPFAM" id="SSF53254">
    <property type="entry name" value="Phosphoglycerate mutase-like"/>
    <property type="match status" value="1"/>
</dbReference>
<dbReference type="InterPro" id="IPR029033">
    <property type="entry name" value="His_PPase_superfam"/>
</dbReference>